<organism evidence="1 2">
    <name type="scientific">Bradyrhizobium rifense</name>
    <dbReference type="NCBI Taxonomy" id="515499"/>
    <lineage>
        <taxon>Bacteria</taxon>
        <taxon>Pseudomonadati</taxon>
        <taxon>Pseudomonadota</taxon>
        <taxon>Alphaproteobacteria</taxon>
        <taxon>Hyphomicrobiales</taxon>
        <taxon>Nitrobacteraceae</taxon>
        <taxon>Bradyrhizobium</taxon>
    </lineage>
</organism>
<dbReference type="EMBL" id="VSSS01000008">
    <property type="protein sequence ID" value="TYL99290.1"/>
    <property type="molecule type" value="Genomic_DNA"/>
</dbReference>
<keyword evidence="2" id="KW-1185">Reference proteome</keyword>
<proteinExistence type="predicted"/>
<evidence type="ECO:0000313" key="2">
    <source>
        <dbReference type="Proteomes" id="UP000324758"/>
    </source>
</evidence>
<name>A0A5D3KPG6_9BRAD</name>
<reference evidence="1 2" key="1">
    <citation type="submission" date="2019-08" db="EMBL/GenBank/DDBJ databases">
        <title>Bradyrhizobium hipponensis sp. nov., a rhizobium isolated from a Lupinus angustifolius root nodule in Tunisia.</title>
        <authorList>
            <person name="Off K."/>
            <person name="Rejili M."/>
            <person name="Mars M."/>
            <person name="Brachmann A."/>
            <person name="Marin M."/>
        </authorList>
    </citation>
    <scope>NUCLEOTIDE SEQUENCE [LARGE SCALE GENOMIC DNA]</scope>
    <source>
        <strain evidence="1 2">CTAW71</strain>
    </source>
</reference>
<sequence>MRSNANRKHLMQILSPRHVKTEEALRLGVESGWYATKVSGTFVSGPHDSEGDCRRKIDEIHPPVVKKKQ</sequence>
<dbReference type="Proteomes" id="UP000324758">
    <property type="component" value="Unassembled WGS sequence"/>
</dbReference>
<dbReference type="AlphaFoldDB" id="A0A5D3KPG6"/>
<protein>
    <submittedName>
        <fullName evidence="1">Uncharacterized protein</fullName>
    </submittedName>
</protein>
<dbReference type="OrthoDB" id="8241987at2"/>
<gene>
    <name evidence="1" type="ORF">FXB40_03860</name>
</gene>
<evidence type="ECO:0000313" key="1">
    <source>
        <dbReference type="EMBL" id="TYL99290.1"/>
    </source>
</evidence>
<accession>A0A5D3KPG6</accession>
<comment type="caution">
    <text evidence="1">The sequence shown here is derived from an EMBL/GenBank/DDBJ whole genome shotgun (WGS) entry which is preliminary data.</text>
</comment>